<dbReference type="AlphaFoldDB" id="A0A1X0NRB4"/>
<gene>
    <name evidence="3" type="ORF">TM35_000232080</name>
</gene>
<organism evidence="3 4">
    <name type="scientific">Trypanosoma theileri</name>
    <dbReference type="NCBI Taxonomy" id="67003"/>
    <lineage>
        <taxon>Eukaryota</taxon>
        <taxon>Discoba</taxon>
        <taxon>Euglenozoa</taxon>
        <taxon>Kinetoplastea</taxon>
        <taxon>Metakinetoplastina</taxon>
        <taxon>Trypanosomatida</taxon>
        <taxon>Trypanosomatidae</taxon>
        <taxon>Trypanosoma</taxon>
    </lineage>
</organism>
<dbReference type="Proteomes" id="UP000192257">
    <property type="component" value="Unassembled WGS sequence"/>
</dbReference>
<keyword evidence="2" id="KW-0472">Membrane</keyword>
<dbReference type="GO" id="GO:0016874">
    <property type="term" value="F:ligase activity"/>
    <property type="evidence" value="ECO:0007669"/>
    <property type="project" value="TreeGrafter"/>
</dbReference>
<dbReference type="RefSeq" id="XP_028881303.1">
    <property type="nucleotide sequence ID" value="XM_029027448.1"/>
</dbReference>
<dbReference type="EMBL" id="NBCO01000023">
    <property type="protein sequence ID" value="ORC87237.1"/>
    <property type="molecule type" value="Genomic_DNA"/>
</dbReference>
<dbReference type="PANTHER" id="PTHR30094">
    <property type="entry name" value="BIFUNCTIONAL GLUTATHIONYLSPERMIDINE SYNTHETASE/AMIDASE-RELATED"/>
    <property type="match status" value="1"/>
</dbReference>
<keyword evidence="4" id="KW-1185">Reference proteome</keyword>
<evidence type="ECO:0000256" key="1">
    <source>
        <dbReference type="SAM" id="MobiDB-lite"/>
    </source>
</evidence>
<dbReference type="InterPro" id="IPR051705">
    <property type="entry name" value="Gsp_Synthetase/Amidase"/>
</dbReference>
<dbReference type="SUPFAM" id="SSF54001">
    <property type="entry name" value="Cysteine proteinases"/>
    <property type="match status" value="1"/>
</dbReference>
<dbReference type="OrthoDB" id="272188at2759"/>
<reference evidence="3 4" key="1">
    <citation type="submission" date="2017-03" db="EMBL/GenBank/DDBJ databases">
        <title>An alternative strategy for trypanosome survival in the mammalian bloodstream revealed through genome and transcriptome analysis of the ubiquitous bovine parasite Trypanosoma (Megatrypanum) theileri.</title>
        <authorList>
            <person name="Kelly S."/>
            <person name="Ivens A."/>
            <person name="Mott A."/>
            <person name="O'Neill E."/>
            <person name="Emms D."/>
            <person name="Macleod O."/>
            <person name="Voorheis P."/>
            <person name="Matthews J."/>
            <person name="Matthews K."/>
            <person name="Carrington M."/>
        </authorList>
    </citation>
    <scope>NUCLEOTIDE SEQUENCE [LARGE SCALE GENOMIC DNA]</scope>
    <source>
        <strain evidence="3">Edinburgh</strain>
    </source>
</reference>
<feature type="compositionally biased region" description="Polar residues" evidence="1">
    <location>
        <begin position="1"/>
        <end position="17"/>
    </location>
</feature>
<dbReference type="Gene3D" id="3.90.1720.10">
    <property type="entry name" value="endopeptidase domain like (from Nostoc punctiforme)"/>
    <property type="match status" value="1"/>
</dbReference>
<accession>A0A1X0NRB4</accession>
<comment type="caution">
    <text evidence="3">The sequence shown here is derived from an EMBL/GenBank/DDBJ whole genome shotgun (WGS) entry which is preliminary data.</text>
</comment>
<dbReference type="PANTHER" id="PTHR30094:SF14">
    <property type="entry name" value="D-ALANYL-GLYCYL ENDOPEPTIDASE-LIKE PROTEIN"/>
    <property type="match status" value="1"/>
</dbReference>
<dbReference type="GeneID" id="39987228"/>
<feature type="region of interest" description="Disordered" evidence="1">
    <location>
        <begin position="1"/>
        <end position="42"/>
    </location>
</feature>
<feature type="compositionally biased region" description="Low complexity" evidence="1">
    <location>
        <begin position="18"/>
        <end position="27"/>
    </location>
</feature>
<evidence type="ECO:0000313" key="4">
    <source>
        <dbReference type="Proteomes" id="UP000192257"/>
    </source>
</evidence>
<evidence type="ECO:0000313" key="3">
    <source>
        <dbReference type="EMBL" id="ORC87237.1"/>
    </source>
</evidence>
<keyword evidence="2" id="KW-0812">Transmembrane</keyword>
<dbReference type="InterPro" id="IPR038765">
    <property type="entry name" value="Papain-like_cys_pep_sf"/>
</dbReference>
<protein>
    <submittedName>
        <fullName evidence="3">D-alanyl-glycyl endopeptidase-like protein</fullName>
    </submittedName>
</protein>
<name>A0A1X0NRB4_9TRYP</name>
<proteinExistence type="predicted"/>
<sequence length="340" mass="39090">MHNNPPITTETSTGPQNSRSSASSYSATGREGANERTPMLGIRPMTVEIDSTTVREDYYEEPLWHRLSSPLHPVFRKVHDHCHYEWIAALLSVITLLLLFVFVFYYNTPPVPVNCVTPFGQLLGENSGVMVFSNCRRDYQNMEEHYLFIKSLRVYSGVKWKSVEYARRFWLIAKHPGVAFEYVNSPVDIWTYVETAKDVNGKDLNLRKYPNSLTGKSISNISKDMKKQWLASKPQVGDLLIYDHSKKLPEGHVAVIVNVVPVSNINNGNDIFVKYYNVYLAEQNWDNRPWVEEEDLVTSSDNNEPRALYYSRMVLLKEDMTTHRMTIEDAGGMVLGWVRV</sequence>
<keyword evidence="2" id="KW-1133">Transmembrane helix</keyword>
<dbReference type="VEuPathDB" id="TriTrypDB:TM35_000232080"/>
<feature type="transmembrane region" description="Helical" evidence="2">
    <location>
        <begin position="86"/>
        <end position="106"/>
    </location>
</feature>
<evidence type="ECO:0000256" key="2">
    <source>
        <dbReference type="SAM" id="Phobius"/>
    </source>
</evidence>